<evidence type="ECO:0000256" key="1">
    <source>
        <dbReference type="ARBA" id="ARBA00004222"/>
    </source>
</evidence>
<comment type="subcellular location">
    <subcellularLocation>
        <location evidence="3">Cytoplasm</location>
    </subcellularLocation>
    <subcellularLocation>
        <location evidence="2">Endoplasmic reticulum</location>
    </subcellularLocation>
    <subcellularLocation>
        <location evidence="1">Golgi apparatus</location>
        <location evidence="1">cis-Golgi network</location>
    </subcellularLocation>
</comment>
<sequence length="702" mass="78506">MAERFLHIAHFKYPVCVCRYGMCEFVVISPGANWEAVISESKCNLLLSSVSISLANTGCQVPMFVQVQQKWRRMYHGECQGPGARTDLEMVHLRKVPRQYNHLSGLLDIFKSKTVCPLSPRPPINIAIRFTYVLQDWQQYSWPQLPPDFDGLLRGEVGGVEFGKLQFGACEDPISELHLLTTWPHPTEGIMVDNDAPHLSVRVRSTDNPTCLLGDFLTEFFRLCSKKESEEILGRGPFEEEGNTTSALSKLTEPTAVPIPKLSVSNMVNDVLNSILLYLFPDAATGKQSSENSERKAAPSHTDGEPEEKDSDDYSLYNQPKSAPSNSVAYLLALCLVNFYLGGVRAVAHLWQKFVLGMRYRWENNDLAGKPEGRLHPHGKLTLLSSTEPLYIPVTQEPAPMTEDLLEEQSEVLAKLGTSATACLLSDMESFKAANPGCTLEDFVRWYSPRDYFEEEVVDESGDTVVRGDLSARMKIPGNMWMEPWATAKTTPARRRGCLFDDTKEAEKVLHYLAVQKPADLTCHPLPCILHTAILKEKEDEKAIQQATSHAGKLLRHPSPDYKKLEDVISQLIAVEMVIARSRSLKSKFGIGKAEPGKDAENLERFVRSLLEEPEVSVIRAGCGPASSIIHKLFVSAQRVKHTVTTTQGNRQTHTVSHRDPAAYMCPRPPPYSKALPQRLICVLMRDEFRLVGAFSSDTSFF</sequence>
<keyword evidence="6" id="KW-0343">GTPase activation</keyword>
<evidence type="ECO:0000256" key="4">
    <source>
        <dbReference type="ARBA" id="ARBA00008856"/>
    </source>
</evidence>
<comment type="similarity">
    <text evidence="4">Belongs to the Rab3-GAP catalytic subunit family.</text>
</comment>
<evidence type="ECO:0000259" key="11">
    <source>
        <dbReference type="Pfam" id="PF13890"/>
    </source>
</evidence>
<feature type="domain" description="Rab3GAP catalytic subunit C-terminal" evidence="12">
    <location>
        <begin position="526"/>
        <end position="702"/>
    </location>
</feature>
<reference evidence="13" key="1">
    <citation type="submission" date="2020-07" db="EMBL/GenBank/DDBJ databases">
        <title>A long reads based de novo assembly of the rainbow trout Arlee double haploid line genome.</title>
        <authorList>
            <person name="Gao G."/>
            <person name="Palti Y."/>
        </authorList>
    </citation>
    <scope>NUCLEOTIDE SEQUENCE [LARGE SCALE GENOMIC DNA]</scope>
</reference>
<gene>
    <name evidence="13" type="primary">RAB3GAP1</name>
</gene>
<evidence type="ECO:0000256" key="10">
    <source>
        <dbReference type="SAM" id="MobiDB-lite"/>
    </source>
</evidence>
<keyword evidence="8" id="KW-0256">Endoplasmic reticulum</keyword>
<dbReference type="Ensembl" id="ENSOMYT00000056819.2">
    <property type="protein sequence ID" value="ENSOMYP00000052237.2"/>
    <property type="gene ID" value="ENSOMYG00000023855.2"/>
</dbReference>
<evidence type="ECO:0000256" key="8">
    <source>
        <dbReference type="ARBA" id="ARBA00022824"/>
    </source>
</evidence>
<evidence type="ECO:0000256" key="2">
    <source>
        <dbReference type="ARBA" id="ARBA00004240"/>
    </source>
</evidence>
<dbReference type="GO" id="GO:0005096">
    <property type="term" value="F:GTPase activator activity"/>
    <property type="evidence" value="ECO:0007669"/>
    <property type="project" value="UniProtKB-KW"/>
</dbReference>
<reference evidence="13" key="3">
    <citation type="submission" date="2025-09" db="UniProtKB">
        <authorList>
            <consortium name="Ensembl"/>
        </authorList>
    </citation>
    <scope>IDENTIFICATION</scope>
</reference>
<accession>A0A8C7RKX4</accession>
<dbReference type="AlphaFoldDB" id="A0A8C7RKX4"/>
<protein>
    <recommendedName>
        <fullName evidence="5">Rab3 GTPase-activating protein catalytic subunit</fullName>
    </recommendedName>
</protein>
<evidence type="ECO:0000313" key="14">
    <source>
        <dbReference type="Proteomes" id="UP000694395"/>
    </source>
</evidence>
<keyword evidence="14" id="KW-1185">Reference proteome</keyword>
<reference evidence="13" key="2">
    <citation type="submission" date="2025-08" db="UniProtKB">
        <authorList>
            <consortium name="Ensembl"/>
        </authorList>
    </citation>
    <scope>IDENTIFICATION</scope>
</reference>
<evidence type="ECO:0000313" key="13">
    <source>
        <dbReference type="Ensembl" id="ENSOMYP00000052237.2"/>
    </source>
</evidence>
<dbReference type="InterPro" id="IPR045700">
    <property type="entry name" value="Rab3GAP1"/>
</dbReference>
<keyword evidence="7" id="KW-0963">Cytoplasm</keyword>
<evidence type="ECO:0000256" key="7">
    <source>
        <dbReference type="ARBA" id="ARBA00022490"/>
    </source>
</evidence>
<dbReference type="InterPro" id="IPR026147">
    <property type="entry name" value="Rab3GAP1_conserved"/>
</dbReference>
<dbReference type="InterPro" id="IPR045698">
    <property type="entry name" value="Rab3GAP1_C"/>
</dbReference>
<evidence type="ECO:0000256" key="5">
    <source>
        <dbReference type="ARBA" id="ARBA00015817"/>
    </source>
</evidence>
<dbReference type="Pfam" id="PF19533">
    <property type="entry name" value="Rab3-GAP_cat_C"/>
    <property type="match status" value="1"/>
</dbReference>
<organism evidence="13 14">
    <name type="scientific">Oncorhynchus mykiss</name>
    <name type="common">Rainbow trout</name>
    <name type="synonym">Salmo gairdneri</name>
    <dbReference type="NCBI Taxonomy" id="8022"/>
    <lineage>
        <taxon>Eukaryota</taxon>
        <taxon>Metazoa</taxon>
        <taxon>Chordata</taxon>
        <taxon>Craniata</taxon>
        <taxon>Vertebrata</taxon>
        <taxon>Euteleostomi</taxon>
        <taxon>Actinopterygii</taxon>
        <taxon>Neopterygii</taxon>
        <taxon>Teleostei</taxon>
        <taxon>Protacanthopterygii</taxon>
        <taxon>Salmoniformes</taxon>
        <taxon>Salmonidae</taxon>
        <taxon>Salmoninae</taxon>
        <taxon>Oncorhynchus</taxon>
    </lineage>
</organism>
<proteinExistence type="inferred from homology"/>
<evidence type="ECO:0000256" key="3">
    <source>
        <dbReference type="ARBA" id="ARBA00004496"/>
    </source>
</evidence>
<dbReference type="PANTHER" id="PTHR21422">
    <property type="entry name" value="RAB3 GTPASE-ACTIVATING PROTEIN CATALYTIC SUBUNIT"/>
    <property type="match status" value="1"/>
</dbReference>
<dbReference type="GeneTree" id="ENSGT00390000006705"/>
<feature type="domain" description="Rab3GAP catalytic subunit conserved" evidence="11">
    <location>
        <begin position="370"/>
        <end position="513"/>
    </location>
</feature>
<name>A0A8C7RKX4_ONCMY</name>
<dbReference type="GO" id="GO:0005783">
    <property type="term" value="C:endoplasmic reticulum"/>
    <property type="evidence" value="ECO:0007669"/>
    <property type="project" value="UniProtKB-SubCell"/>
</dbReference>
<evidence type="ECO:0000259" key="12">
    <source>
        <dbReference type="Pfam" id="PF19533"/>
    </source>
</evidence>
<dbReference type="PANTHER" id="PTHR21422:SF9">
    <property type="entry name" value="RAB3 GTPASE-ACTIVATING PROTEIN CATALYTIC SUBUNIT"/>
    <property type="match status" value="1"/>
</dbReference>
<keyword evidence="9" id="KW-0333">Golgi apparatus</keyword>
<evidence type="ECO:0000256" key="6">
    <source>
        <dbReference type="ARBA" id="ARBA00022468"/>
    </source>
</evidence>
<evidence type="ECO:0000256" key="9">
    <source>
        <dbReference type="ARBA" id="ARBA00023034"/>
    </source>
</evidence>
<dbReference type="Proteomes" id="UP000694395">
    <property type="component" value="Chromosome 22"/>
</dbReference>
<dbReference type="Pfam" id="PF13890">
    <property type="entry name" value="Rab3-GTPase_cat"/>
    <property type="match status" value="1"/>
</dbReference>
<feature type="region of interest" description="Disordered" evidence="10">
    <location>
        <begin position="287"/>
        <end position="318"/>
    </location>
</feature>
<dbReference type="GO" id="GO:0005794">
    <property type="term" value="C:Golgi apparatus"/>
    <property type="evidence" value="ECO:0007669"/>
    <property type="project" value="UniProtKB-SubCell"/>
</dbReference>